<dbReference type="GO" id="GO:0004651">
    <property type="term" value="F:polynucleotide 5'-phosphatase activity"/>
    <property type="evidence" value="ECO:0007669"/>
    <property type="project" value="UniProtKB-UniRule"/>
</dbReference>
<dbReference type="CDD" id="cd07470">
    <property type="entry name" value="CYTH-like_mRNA_RTPase"/>
    <property type="match status" value="1"/>
</dbReference>
<comment type="subunit">
    <text evidence="8">Heterodimer. The mRNA-capping enzyme is composed of two separate chains alpha and beta, respectively a mRNA guanylyltransferase and an mRNA 5'-triphosphate monophosphatase.</text>
</comment>
<evidence type="ECO:0000256" key="7">
    <source>
        <dbReference type="ARBA" id="ARBA00047740"/>
    </source>
</evidence>
<comment type="catalytic activity">
    <reaction evidence="7">
        <text>a 5'-end triphospho-ribonucleoside in mRNA + H2O = a 5'-end diphospho-ribonucleoside in mRNA + phosphate + H(+)</text>
        <dbReference type="Rhea" id="RHEA:67004"/>
        <dbReference type="Rhea" id="RHEA-COMP:17164"/>
        <dbReference type="Rhea" id="RHEA-COMP:17165"/>
        <dbReference type="ChEBI" id="CHEBI:15377"/>
        <dbReference type="ChEBI" id="CHEBI:15378"/>
        <dbReference type="ChEBI" id="CHEBI:43474"/>
        <dbReference type="ChEBI" id="CHEBI:167616"/>
        <dbReference type="ChEBI" id="CHEBI:167618"/>
        <dbReference type="EC" id="3.6.1.74"/>
    </reaction>
    <physiologicalReaction direction="left-to-right" evidence="7">
        <dbReference type="Rhea" id="RHEA:67005"/>
    </physiologicalReaction>
</comment>
<comment type="similarity">
    <text evidence="3 8">Belongs to the fungal TPase family.</text>
</comment>
<feature type="compositionally biased region" description="Basic and acidic residues" evidence="9">
    <location>
        <begin position="7"/>
        <end position="18"/>
    </location>
</feature>
<keyword evidence="5 8" id="KW-0378">Hydrolase</keyword>
<feature type="compositionally biased region" description="Acidic residues" evidence="9">
    <location>
        <begin position="67"/>
        <end position="78"/>
    </location>
</feature>
<feature type="compositionally biased region" description="Basic and acidic residues" evidence="9">
    <location>
        <begin position="141"/>
        <end position="151"/>
    </location>
</feature>
<dbReference type="InterPro" id="IPR033469">
    <property type="entry name" value="CYTH-like_dom_sf"/>
</dbReference>
<feature type="domain" description="mRNA triphosphatase Cet1-like" evidence="10">
    <location>
        <begin position="311"/>
        <end position="536"/>
    </location>
</feature>
<name>A0A376B8M5_9ASCO</name>
<dbReference type="Pfam" id="PF02940">
    <property type="entry name" value="mRNA_triPase"/>
    <property type="match status" value="1"/>
</dbReference>
<keyword evidence="4 8" id="KW-0507">mRNA processing</keyword>
<evidence type="ECO:0000256" key="9">
    <source>
        <dbReference type="SAM" id="MobiDB-lite"/>
    </source>
</evidence>
<evidence type="ECO:0000256" key="3">
    <source>
        <dbReference type="ARBA" id="ARBA00006345"/>
    </source>
</evidence>
<dbReference type="PANTHER" id="PTHR28118:SF1">
    <property type="entry name" value="POLYNUCLEOTIDE 5'-TRIPHOSPHATASE CTL1-RELATED"/>
    <property type="match status" value="1"/>
</dbReference>
<dbReference type="EC" id="3.6.1.74" evidence="8"/>
<proteinExistence type="inferred from homology"/>
<evidence type="ECO:0000256" key="5">
    <source>
        <dbReference type="ARBA" id="ARBA00022801"/>
    </source>
</evidence>
<dbReference type="PANTHER" id="PTHR28118">
    <property type="entry name" value="POLYNUCLEOTIDE 5'-TRIPHOSPHATASE-RELATED"/>
    <property type="match status" value="1"/>
</dbReference>
<dbReference type="InterPro" id="IPR037009">
    <property type="entry name" value="mRNA_triPase_Cet1_sf"/>
</dbReference>
<comment type="function">
    <text evidence="8">First step of mRNA capping. Converts the 5'-triphosphate end of a nascent mRNA chain into a diphosphate end.</text>
</comment>
<dbReference type="InterPro" id="IPR004206">
    <property type="entry name" value="mRNA_triPase_Cet1"/>
</dbReference>
<dbReference type="Gene3D" id="3.20.100.10">
    <property type="entry name" value="mRNA triphosphatase Cet1-like"/>
    <property type="match status" value="1"/>
</dbReference>
<accession>A0A376B8M5</accession>
<evidence type="ECO:0000256" key="8">
    <source>
        <dbReference type="RuleBase" id="RU367053"/>
    </source>
</evidence>
<organism evidence="11 12">
    <name type="scientific">Saccharomycodes ludwigii</name>
    <dbReference type="NCBI Taxonomy" id="36035"/>
    <lineage>
        <taxon>Eukaryota</taxon>
        <taxon>Fungi</taxon>
        <taxon>Dikarya</taxon>
        <taxon>Ascomycota</taxon>
        <taxon>Saccharomycotina</taxon>
        <taxon>Saccharomycetes</taxon>
        <taxon>Saccharomycodales</taxon>
        <taxon>Saccharomycodaceae</taxon>
        <taxon>Saccharomycodes</taxon>
    </lineage>
</organism>
<protein>
    <recommendedName>
        <fullName evidence="8">mRNA-capping enzyme subunit beta</fullName>
        <ecNumber evidence="8">3.6.1.74</ecNumber>
    </recommendedName>
    <alternativeName>
        <fullName evidence="8">mRNA 5'-phosphatase</fullName>
    </alternativeName>
    <alternativeName>
        <fullName evidence="8">mRNA 5'-triphosphate monophosphatase</fullName>
    </alternativeName>
</protein>
<dbReference type="InterPro" id="IPR040343">
    <property type="entry name" value="Cet1/Ctl1"/>
</dbReference>
<comment type="cofactor">
    <cofactor evidence="1 8">
        <name>Mg(2+)</name>
        <dbReference type="ChEBI" id="CHEBI:18420"/>
    </cofactor>
</comment>
<keyword evidence="8" id="KW-0506">mRNA capping</keyword>
<feature type="region of interest" description="Disordered" evidence="9">
    <location>
        <begin position="1"/>
        <end position="176"/>
    </location>
</feature>
<dbReference type="EMBL" id="UFAJ01000497">
    <property type="protein sequence ID" value="SSD60919.1"/>
    <property type="molecule type" value="Genomic_DNA"/>
</dbReference>
<evidence type="ECO:0000313" key="12">
    <source>
        <dbReference type="Proteomes" id="UP000262825"/>
    </source>
</evidence>
<evidence type="ECO:0000259" key="10">
    <source>
        <dbReference type="Pfam" id="PF02940"/>
    </source>
</evidence>
<dbReference type="GO" id="GO:0031533">
    <property type="term" value="C:mRNA capping enzyme complex"/>
    <property type="evidence" value="ECO:0007669"/>
    <property type="project" value="UniProtKB-UniRule"/>
</dbReference>
<dbReference type="GO" id="GO:0140818">
    <property type="term" value="F:mRNA 5'-triphosphate monophosphatase activity"/>
    <property type="evidence" value="ECO:0007669"/>
    <property type="project" value="UniProtKB-EC"/>
</dbReference>
<dbReference type="VEuPathDB" id="FungiDB:SCODWIG_02680"/>
<feature type="compositionally biased region" description="Basic and acidic residues" evidence="9">
    <location>
        <begin position="81"/>
        <end position="99"/>
    </location>
</feature>
<evidence type="ECO:0000256" key="6">
    <source>
        <dbReference type="ARBA" id="ARBA00023242"/>
    </source>
</evidence>
<reference evidence="12" key="1">
    <citation type="submission" date="2018-06" db="EMBL/GenBank/DDBJ databases">
        <authorList>
            <person name="Guldener U."/>
        </authorList>
    </citation>
    <scope>NUCLEOTIDE SEQUENCE [LARGE SCALE GENOMIC DNA]</scope>
    <source>
        <strain evidence="12">UTAD17</strain>
    </source>
</reference>
<dbReference type="Proteomes" id="UP000262825">
    <property type="component" value="Unassembled WGS sequence"/>
</dbReference>
<evidence type="ECO:0000256" key="1">
    <source>
        <dbReference type="ARBA" id="ARBA00001946"/>
    </source>
</evidence>
<feature type="compositionally biased region" description="Basic and acidic residues" evidence="9">
    <location>
        <begin position="25"/>
        <end position="40"/>
    </location>
</feature>
<evidence type="ECO:0000256" key="2">
    <source>
        <dbReference type="ARBA" id="ARBA00004123"/>
    </source>
</evidence>
<dbReference type="SUPFAM" id="SSF55154">
    <property type="entry name" value="CYTH-like phosphatases"/>
    <property type="match status" value="1"/>
</dbReference>
<keyword evidence="12" id="KW-1185">Reference proteome</keyword>
<feature type="compositionally biased region" description="Basic and acidic residues" evidence="9">
    <location>
        <begin position="107"/>
        <end position="128"/>
    </location>
</feature>
<dbReference type="AlphaFoldDB" id="A0A376B8M5"/>
<keyword evidence="6 8" id="KW-0539">Nucleus</keyword>
<dbReference type="GO" id="GO:0006370">
    <property type="term" value="P:7-methylguanosine mRNA capping"/>
    <property type="evidence" value="ECO:0007669"/>
    <property type="project" value="UniProtKB-UniRule"/>
</dbReference>
<gene>
    <name evidence="11" type="ORF">SCODWIG_02680</name>
</gene>
<feature type="region of interest" description="Disordered" evidence="9">
    <location>
        <begin position="188"/>
        <end position="218"/>
    </location>
</feature>
<comment type="subcellular location">
    <subcellularLocation>
        <location evidence="2 8">Nucleus</location>
    </subcellularLocation>
</comment>
<evidence type="ECO:0000313" key="11">
    <source>
        <dbReference type="EMBL" id="SSD60919.1"/>
    </source>
</evidence>
<evidence type="ECO:0000256" key="4">
    <source>
        <dbReference type="ARBA" id="ARBA00022664"/>
    </source>
</evidence>
<sequence>MSLNDIINHDDDNERKEVPSTSTVESKEHGQNSENEKMDTNSEGNITIKESPVDTNNTLNKKPISEKDDETDTDEELGEIVFDKFQFDYDKQEDKKVEDNETLSDANEEKETNNNNKDNIENENKTGDEIVTLTNSSKKRNSTDTKEEELLKLNSKKSKLSQDKRPEATQTEDNANIIVSSISENILPPDAKLQSENKNETLDTDINSTKSHAPKTDDKVEAVLSKDEKHNKQQSKNKIENDLKILNELASSAKPIRYSKAPIWATKWQPTVKVLSGRVNADHAPNKNADGLNDITTFHLDDSFINTIPDDDLTKTVQEWIYATLVGIPKEEHQFLELEMKFGIITSDNDIDRISLPVSTQAVYSEIDGRLTPNINAKCFEELNKYIKGLSDMGENIGKFNVLESMTSDSLYRVGDVSHHQRPRFLRLTRDVETGRAAQFIEKKSISHLLIYSPKDTYDVKLSMNLELPLNPKDEPPEKYEHEQPIHVRHKKRMSYIHNDSVTRFDLTQVISGAGGSREKKRKEETSETFEVELEINTPILIQTFNAIEQDSTKYASVVRTFLNNGTVIRRKLSSLSYEIFEGQKKF</sequence>